<feature type="transmembrane region" description="Helical" evidence="1">
    <location>
        <begin position="38"/>
        <end position="58"/>
    </location>
</feature>
<dbReference type="AlphaFoldDB" id="A0A1Y4IPX2"/>
<feature type="transmembrane region" description="Helical" evidence="1">
    <location>
        <begin position="366"/>
        <end position="392"/>
    </location>
</feature>
<protein>
    <recommendedName>
        <fullName evidence="4">O-antigen ligase domain-containing protein</fullName>
    </recommendedName>
</protein>
<evidence type="ECO:0000313" key="3">
    <source>
        <dbReference type="Proteomes" id="UP000195950"/>
    </source>
</evidence>
<keyword evidence="1" id="KW-1133">Transmembrane helix</keyword>
<feature type="transmembrane region" description="Helical" evidence="1">
    <location>
        <begin position="204"/>
        <end position="225"/>
    </location>
</feature>
<reference evidence="3" key="1">
    <citation type="submission" date="2017-04" db="EMBL/GenBank/DDBJ databases">
        <title>Function of individual gut microbiota members based on whole genome sequencing of pure cultures obtained from chicken caecum.</title>
        <authorList>
            <person name="Medvecky M."/>
            <person name="Cejkova D."/>
            <person name="Polansky O."/>
            <person name="Karasova D."/>
            <person name="Kubasova T."/>
            <person name="Cizek A."/>
            <person name="Rychlik I."/>
        </authorList>
    </citation>
    <scope>NUCLEOTIDE SEQUENCE [LARGE SCALE GENOMIC DNA]</scope>
    <source>
        <strain evidence="3">An199</strain>
    </source>
</reference>
<accession>A0A1Y4IPX2</accession>
<proteinExistence type="predicted"/>
<feature type="transmembrane region" description="Helical" evidence="1">
    <location>
        <begin position="122"/>
        <end position="146"/>
    </location>
</feature>
<gene>
    <name evidence="2" type="ORF">B5F32_09065</name>
</gene>
<organism evidence="2 3">
    <name type="scientific">Parabacteroides distasonis</name>
    <dbReference type="NCBI Taxonomy" id="823"/>
    <lineage>
        <taxon>Bacteria</taxon>
        <taxon>Pseudomonadati</taxon>
        <taxon>Bacteroidota</taxon>
        <taxon>Bacteroidia</taxon>
        <taxon>Bacteroidales</taxon>
        <taxon>Tannerellaceae</taxon>
        <taxon>Parabacteroides</taxon>
    </lineage>
</organism>
<evidence type="ECO:0000313" key="2">
    <source>
        <dbReference type="EMBL" id="OUP19721.1"/>
    </source>
</evidence>
<feature type="transmembrane region" description="Helical" evidence="1">
    <location>
        <begin position="87"/>
        <end position="110"/>
    </location>
</feature>
<feature type="transmembrane region" description="Helical" evidence="1">
    <location>
        <begin position="332"/>
        <end position="354"/>
    </location>
</feature>
<dbReference type="EMBL" id="NFJX01000006">
    <property type="protein sequence ID" value="OUP19721.1"/>
    <property type="molecule type" value="Genomic_DNA"/>
</dbReference>
<comment type="caution">
    <text evidence="2">The sequence shown here is derived from an EMBL/GenBank/DDBJ whole genome shotgun (WGS) entry which is preliminary data.</text>
</comment>
<dbReference type="Proteomes" id="UP000195950">
    <property type="component" value="Unassembled WGS sequence"/>
</dbReference>
<feature type="transmembrane region" description="Helical" evidence="1">
    <location>
        <begin position="237"/>
        <end position="257"/>
    </location>
</feature>
<sequence>MLVNSLLSPNTSKHIFCVGICALMISLSFTLGDGNRNLLLIAVMGISPLLLILTPIITRTDIKIYAIIILTILCPLLNHPETMRWSTVLYSCMFCLYFISLSHLFSFSNISQSGILKLLKNLLIAYTIVLFFQQICVLLGIPIINLSNYDIQQPWKLNSLMSEPEHSSRMIALLMYSYLSIKSVNNGKESFIESWKNDRLLWMAFFWCMLTSMSAGAYLFLLIVLTKFISTKSGFRIVFLISSIFIIVNVFLEPIALKRFIKFSSTILTFDIHKIYNVDQSAALRVIPSIICLQKIDLFSINGWFGYGIDYVSNFMSNYLVGVPKGYTGGGLFLYAVEYGFLPFIVFVIITFRLCYDKENKIPTILFWIFSILLVGINSQLAWSTVILLYIIKYHNK</sequence>
<evidence type="ECO:0008006" key="4">
    <source>
        <dbReference type="Google" id="ProtNLM"/>
    </source>
</evidence>
<evidence type="ECO:0000256" key="1">
    <source>
        <dbReference type="SAM" id="Phobius"/>
    </source>
</evidence>
<keyword evidence="1" id="KW-0812">Transmembrane</keyword>
<keyword evidence="1" id="KW-0472">Membrane</keyword>
<name>A0A1Y4IPX2_PARDI</name>
<feature type="transmembrane region" description="Helical" evidence="1">
    <location>
        <begin position="12"/>
        <end position="31"/>
    </location>
</feature>